<dbReference type="Proteomes" id="UP000029435">
    <property type="component" value="Unassembled WGS sequence"/>
</dbReference>
<dbReference type="InterPro" id="IPR029063">
    <property type="entry name" value="SAM-dependent_MTases_sf"/>
</dbReference>
<dbReference type="Pfam" id="PF13649">
    <property type="entry name" value="Methyltransf_25"/>
    <property type="match status" value="1"/>
</dbReference>
<name>A0A0M2F0V2_9GAMM</name>
<dbReference type="SUPFAM" id="SSF53335">
    <property type="entry name" value="S-adenosyl-L-methionine-dependent methyltransferases"/>
    <property type="match status" value="1"/>
</dbReference>
<dbReference type="EMBL" id="JQOD01000003">
    <property type="protein sequence ID" value="KGA33222.1"/>
    <property type="molecule type" value="Genomic_DNA"/>
</dbReference>
<evidence type="ECO:0000256" key="2">
    <source>
        <dbReference type="ARBA" id="ARBA00022679"/>
    </source>
</evidence>
<reference evidence="4 5" key="1">
    <citation type="submission" date="2014-08" db="EMBL/GenBank/DDBJ databases">
        <title>Genome sequences of NCPPB Pectobacterium isolates.</title>
        <authorList>
            <person name="Glover R.H."/>
            <person name="Sapp M."/>
            <person name="Elphinstone J."/>
        </authorList>
    </citation>
    <scope>NUCLEOTIDE SEQUENCE [LARGE SCALE GENOMIC DNA]</scope>
    <source>
        <strain evidence="4 5">LMG 21372</strain>
    </source>
</reference>
<protein>
    <submittedName>
        <fullName evidence="4">SAM-dependent methyltransferase</fullName>
    </submittedName>
</protein>
<organism evidence="4 5">
    <name type="scientific">Pectobacterium brasiliense</name>
    <dbReference type="NCBI Taxonomy" id="180957"/>
    <lineage>
        <taxon>Bacteria</taxon>
        <taxon>Pseudomonadati</taxon>
        <taxon>Pseudomonadota</taxon>
        <taxon>Gammaproteobacteria</taxon>
        <taxon>Enterobacterales</taxon>
        <taxon>Pectobacteriaceae</taxon>
        <taxon>Pectobacterium</taxon>
    </lineage>
</organism>
<sequence>MTNTTEESRNWFSSGGENYARYRPHYPPELAEYLSSLAPDTKHALDVGCGTGQLTRQLAEHFDAVKGIDPSASQLGNAVAHHRIDYASSPAETLPEQPLTYSLITAAQAAHWFKLDAFYQEVRRVAVPQGILALISYGVMQLDDDLNDRFRQFYYEEIGPFWPAERQLVDNGYRDIPFPFDEIAAPPLNIQLEWPLDALIGYISTWSAVASAREAGREEMLRRFYEDIATLWGTPTTCRPILWPINMRIGRIEK</sequence>
<feature type="domain" description="Methyltransferase" evidence="3">
    <location>
        <begin position="45"/>
        <end position="130"/>
    </location>
</feature>
<dbReference type="GO" id="GO:0008168">
    <property type="term" value="F:methyltransferase activity"/>
    <property type="evidence" value="ECO:0007669"/>
    <property type="project" value="UniProtKB-KW"/>
</dbReference>
<dbReference type="PANTHER" id="PTHR44942">
    <property type="entry name" value="METHYLTRANSF_11 DOMAIN-CONTAINING PROTEIN"/>
    <property type="match status" value="1"/>
</dbReference>
<accession>A0A0M2F0V2</accession>
<keyword evidence="1 4" id="KW-0489">Methyltransferase</keyword>
<evidence type="ECO:0000313" key="5">
    <source>
        <dbReference type="Proteomes" id="UP000029435"/>
    </source>
</evidence>
<dbReference type="AlphaFoldDB" id="A0A0M2F0V2"/>
<keyword evidence="2 4" id="KW-0808">Transferase</keyword>
<dbReference type="InterPro" id="IPR041698">
    <property type="entry name" value="Methyltransf_25"/>
</dbReference>
<dbReference type="InterPro" id="IPR051052">
    <property type="entry name" value="Diverse_substrate_MTase"/>
</dbReference>
<proteinExistence type="predicted"/>
<dbReference type="Gene3D" id="3.40.50.150">
    <property type="entry name" value="Vaccinia Virus protein VP39"/>
    <property type="match status" value="1"/>
</dbReference>
<dbReference type="PANTHER" id="PTHR44942:SF4">
    <property type="entry name" value="METHYLTRANSFERASE TYPE 11 DOMAIN-CONTAINING PROTEIN"/>
    <property type="match status" value="1"/>
</dbReference>
<dbReference type="OrthoDB" id="9797252at2"/>
<dbReference type="RefSeq" id="WP_039316259.1">
    <property type="nucleotide sequence ID" value="NZ_JQOD01000003.1"/>
</dbReference>
<dbReference type="CDD" id="cd02440">
    <property type="entry name" value="AdoMet_MTases"/>
    <property type="match status" value="1"/>
</dbReference>
<evidence type="ECO:0000313" key="4">
    <source>
        <dbReference type="EMBL" id="KGA33222.1"/>
    </source>
</evidence>
<dbReference type="STRING" id="180957.B5S52_07365"/>
<evidence type="ECO:0000256" key="1">
    <source>
        <dbReference type="ARBA" id="ARBA00022603"/>
    </source>
</evidence>
<dbReference type="GO" id="GO:0032259">
    <property type="term" value="P:methylation"/>
    <property type="evidence" value="ECO:0007669"/>
    <property type="project" value="UniProtKB-KW"/>
</dbReference>
<evidence type="ECO:0000259" key="3">
    <source>
        <dbReference type="Pfam" id="PF13649"/>
    </source>
</evidence>
<gene>
    <name evidence="4" type="ORF">KU74_15115</name>
</gene>
<comment type="caution">
    <text evidence="4">The sequence shown here is derived from an EMBL/GenBank/DDBJ whole genome shotgun (WGS) entry which is preliminary data.</text>
</comment>